<keyword evidence="3" id="KW-1185">Reference proteome</keyword>
<accession>A0A182KBF5</accession>
<feature type="chain" id="PRO_5008125368" description="Corticotropin-releasing factor domain-containing protein" evidence="1">
    <location>
        <begin position="25"/>
        <end position="107"/>
    </location>
</feature>
<feature type="signal peptide" evidence="1">
    <location>
        <begin position="1"/>
        <end position="24"/>
    </location>
</feature>
<dbReference type="EnsemblMetazoa" id="ACHR008092-RA">
    <property type="protein sequence ID" value="ACHR008092-PA"/>
    <property type="gene ID" value="ACHR008092"/>
</dbReference>
<organism evidence="2 3">
    <name type="scientific">Anopheles christyi</name>
    <dbReference type="NCBI Taxonomy" id="43041"/>
    <lineage>
        <taxon>Eukaryota</taxon>
        <taxon>Metazoa</taxon>
        <taxon>Ecdysozoa</taxon>
        <taxon>Arthropoda</taxon>
        <taxon>Hexapoda</taxon>
        <taxon>Insecta</taxon>
        <taxon>Pterygota</taxon>
        <taxon>Neoptera</taxon>
        <taxon>Endopterygota</taxon>
        <taxon>Diptera</taxon>
        <taxon>Nematocera</taxon>
        <taxon>Culicoidea</taxon>
        <taxon>Culicidae</taxon>
        <taxon>Anophelinae</taxon>
        <taxon>Anopheles</taxon>
    </lineage>
</organism>
<reference evidence="3" key="1">
    <citation type="submission" date="2013-03" db="EMBL/GenBank/DDBJ databases">
        <title>The Genome Sequence of Anopheles christyi ACHKN1017.</title>
        <authorList>
            <consortium name="The Broad Institute Genomics Platform"/>
            <person name="Neafsey D.E."/>
            <person name="Besansky N."/>
            <person name="Walker B."/>
            <person name="Young S.K."/>
            <person name="Zeng Q."/>
            <person name="Gargeya S."/>
            <person name="Fitzgerald M."/>
            <person name="Haas B."/>
            <person name="Abouelleil A."/>
            <person name="Allen A.W."/>
            <person name="Alvarado L."/>
            <person name="Arachchi H.M."/>
            <person name="Berlin A.M."/>
            <person name="Chapman S.B."/>
            <person name="Gainer-Dewar J."/>
            <person name="Goldberg J."/>
            <person name="Griggs A."/>
            <person name="Gujja S."/>
            <person name="Hansen M."/>
            <person name="Howarth C."/>
            <person name="Imamovic A."/>
            <person name="Ireland A."/>
            <person name="Larimer J."/>
            <person name="McCowan C."/>
            <person name="Murphy C."/>
            <person name="Pearson M."/>
            <person name="Poon T.W."/>
            <person name="Priest M."/>
            <person name="Roberts A."/>
            <person name="Saif S."/>
            <person name="Shea T."/>
            <person name="Sisk P."/>
            <person name="Sykes S."/>
            <person name="Wortman J."/>
            <person name="Nusbaum C."/>
            <person name="Birren B."/>
        </authorList>
    </citation>
    <scope>NUCLEOTIDE SEQUENCE [LARGE SCALE GENOMIC DNA]</scope>
    <source>
        <strain evidence="3">ACHKN1017</strain>
    </source>
</reference>
<evidence type="ECO:0000256" key="1">
    <source>
        <dbReference type="SAM" id="SignalP"/>
    </source>
</evidence>
<evidence type="ECO:0008006" key="4">
    <source>
        <dbReference type="Google" id="ProtNLM"/>
    </source>
</evidence>
<name>A0A182KBF5_9DIPT</name>
<reference evidence="2" key="2">
    <citation type="submission" date="2020-05" db="UniProtKB">
        <authorList>
            <consortium name="EnsemblMetazoa"/>
        </authorList>
    </citation>
    <scope>IDENTIFICATION</scope>
    <source>
        <strain evidence="2">ACHKN1017</strain>
    </source>
</reference>
<evidence type="ECO:0000313" key="2">
    <source>
        <dbReference type="EnsemblMetazoa" id="ACHR008092-PA"/>
    </source>
</evidence>
<dbReference type="VEuPathDB" id="VectorBase:ACHR008092"/>
<keyword evidence="1" id="KW-0732">Signal</keyword>
<evidence type="ECO:0000313" key="3">
    <source>
        <dbReference type="Proteomes" id="UP000075881"/>
    </source>
</evidence>
<sequence>MKTIVPFGLLVLLLGLLLAQPTRSAPFNLRDPVEEGMAFPESKMIDFENLTESERQFIRENVNITALKIQQRVLREKQNMNRTTGPMAITASTIDRNVSDRVKTRKE</sequence>
<proteinExistence type="predicted"/>
<protein>
    <recommendedName>
        <fullName evidence="4">Corticotropin-releasing factor domain-containing protein</fullName>
    </recommendedName>
</protein>
<dbReference type="AlphaFoldDB" id="A0A182KBF5"/>
<dbReference type="Proteomes" id="UP000075881">
    <property type="component" value="Unassembled WGS sequence"/>
</dbReference>